<evidence type="ECO:0008006" key="4">
    <source>
        <dbReference type="Google" id="ProtNLM"/>
    </source>
</evidence>
<dbReference type="GO" id="GO:0008270">
    <property type="term" value="F:zinc ion binding"/>
    <property type="evidence" value="ECO:0007669"/>
    <property type="project" value="InterPro"/>
</dbReference>
<evidence type="ECO:0000313" key="2">
    <source>
        <dbReference type="EMBL" id="KAF3322487.1"/>
    </source>
</evidence>
<name>A0A833QPL0_9POAL</name>
<dbReference type="InterPro" id="IPR036875">
    <property type="entry name" value="Znf_CCHC_sf"/>
</dbReference>
<accession>A0A833QPL0</accession>
<sequence length="518" mass="56956">MVQGPPPKEVTEQLEHSGGPHYDLVHPYIPFFSKKSYAQAVSGSSVASQSASGGSMTNITSPQNSRPNSPPTPTHTQYYSSPHSSTTLRFPPQPAFLEWRGRCFCCLRVGHSASKCCNKLRCGRCWKEGHVVSKCTAPALNPLAKPFIPAKSNILIDRDAAYYVEIEKLSKAVVIHSGSHTPVLQLEQVVRIAVDTGLVREEEIRVAKLARERTLIHLSRGLKVDTFIRALPASLWDQGFNIQPWSETEGAEVKMPRFKVLIDLVDFPIQMWRENKVKKAVSGIGIYLGIIQPEKKSGLIILEGGIGHGRPQQGGQDNRDSYRKDGTPGKHPPGDLGNRGGIHGKDMVMSDDQQGSQNVNGPISKAAADRKEAGERVTAQRAARRRHNKPIIPYLSILFREDQHHDASHACVQAATKYPSDSPVLPSAIADVPRVLERNLKKQPQAFETGQSLVMTVTDQAVGEHGNNTELAQGDQPQQIQLRTKESISSKNQGKRMLSQPAYASRHTRFATLVGQGK</sequence>
<feature type="compositionally biased region" description="Polar residues" evidence="1">
    <location>
        <begin position="56"/>
        <end position="67"/>
    </location>
</feature>
<feature type="compositionally biased region" description="Basic and acidic residues" evidence="1">
    <location>
        <begin position="317"/>
        <end position="328"/>
    </location>
</feature>
<dbReference type="Proteomes" id="UP000623129">
    <property type="component" value="Unassembled WGS sequence"/>
</dbReference>
<feature type="region of interest" description="Disordered" evidence="1">
    <location>
        <begin position="304"/>
        <end position="360"/>
    </location>
</feature>
<feature type="compositionally biased region" description="Low complexity" evidence="1">
    <location>
        <begin position="304"/>
        <end position="316"/>
    </location>
</feature>
<dbReference type="GO" id="GO:0003676">
    <property type="term" value="F:nucleic acid binding"/>
    <property type="evidence" value="ECO:0007669"/>
    <property type="project" value="InterPro"/>
</dbReference>
<evidence type="ECO:0000256" key="1">
    <source>
        <dbReference type="SAM" id="MobiDB-lite"/>
    </source>
</evidence>
<protein>
    <recommendedName>
        <fullName evidence="4">CCHC-type domain-containing protein</fullName>
    </recommendedName>
</protein>
<comment type="caution">
    <text evidence="2">The sequence shown here is derived from an EMBL/GenBank/DDBJ whole genome shotgun (WGS) entry which is preliminary data.</text>
</comment>
<evidence type="ECO:0000313" key="3">
    <source>
        <dbReference type="Proteomes" id="UP000623129"/>
    </source>
</evidence>
<gene>
    <name evidence="2" type="ORF">FCM35_KLT13628</name>
</gene>
<feature type="compositionally biased region" description="Polar residues" evidence="1">
    <location>
        <begin position="74"/>
        <end position="86"/>
    </location>
</feature>
<feature type="compositionally biased region" description="Polar residues" evidence="1">
    <location>
        <begin position="351"/>
        <end position="360"/>
    </location>
</feature>
<reference evidence="2" key="1">
    <citation type="submission" date="2020-01" db="EMBL/GenBank/DDBJ databases">
        <title>Genome sequence of Kobresia littledalei, the first chromosome-level genome in the family Cyperaceae.</title>
        <authorList>
            <person name="Qu G."/>
        </authorList>
    </citation>
    <scope>NUCLEOTIDE SEQUENCE</scope>
    <source>
        <strain evidence="2">C.B.Clarke</strain>
        <tissue evidence="2">Leaf</tissue>
    </source>
</reference>
<dbReference type="OrthoDB" id="10022108at2759"/>
<organism evidence="2 3">
    <name type="scientific">Carex littledalei</name>
    <dbReference type="NCBI Taxonomy" id="544730"/>
    <lineage>
        <taxon>Eukaryota</taxon>
        <taxon>Viridiplantae</taxon>
        <taxon>Streptophyta</taxon>
        <taxon>Embryophyta</taxon>
        <taxon>Tracheophyta</taxon>
        <taxon>Spermatophyta</taxon>
        <taxon>Magnoliopsida</taxon>
        <taxon>Liliopsida</taxon>
        <taxon>Poales</taxon>
        <taxon>Cyperaceae</taxon>
        <taxon>Cyperoideae</taxon>
        <taxon>Cariceae</taxon>
        <taxon>Carex</taxon>
        <taxon>Carex subgen. Euthyceras</taxon>
    </lineage>
</organism>
<dbReference type="EMBL" id="SWLB01000025">
    <property type="protein sequence ID" value="KAF3322487.1"/>
    <property type="molecule type" value="Genomic_DNA"/>
</dbReference>
<dbReference type="SUPFAM" id="SSF57756">
    <property type="entry name" value="Retrovirus zinc finger-like domains"/>
    <property type="match status" value="1"/>
</dbReference>
<dbReference type="AlphaFoldDB" id="A0A833QPL0"/>
<proteinExistence type="predicted"/>
<keyword evidence="3" id="KW-1185">Reference proteome</keyword>
<feature type="region of interest" description="Disordered" evidence="1">
    <location>
        <begin position="47"/>
        <end position="86"/>
    </location>
</feature>